<evidence type="ECO:0000256" key="1">
    <source>
        <dbReference type="ARBA" id="ARBA00022553"/>
    </source>
</evidence>
<feature type="domain" description="Tbk1/Ikki binding" evidence="5">
    <location>
        <begin position="133"/>
        <end position="183"/>
    </location>
</feature>
<evidence type="ECO:0000313" key="7">
    <source>
        <dbReference type="Proteomes" id="UP000261640"/>
    </source>
</evidence>
<reference evidence="6" key="2">
    <citation type="submission" date="2025-09" db="UniProtKB">
        <authorList>
            <consortium name="Ensembl"/>
        </authorList>
    </citation>
    <scope>IDENTIFICATION</scope>
</reference>
<protein>
    <submittedName>
        <fullName evidence="6">TRAF family member-associated NFKB activator</fullName>
    </submittedName>
</protein>
<keyword evidence="7" id="KW-1185">Reference proteome</keyword>
<keyword evidence="1" id="KW-0597">Phosphoprotein</keyword>
<evidence type="ECO:0000259" key="5">
    <source>
        <dbReference type="Pfam" id="PF12845"/>
    </source>
</evidence>
<dbReference type="InParanoid" id="A0A3Q3L596"/>
<proteinExistence type="predicted"/>
<evidence type="ECO:0000256" key="4">
    <source>
        <dbReference type="SAM" id="MobiDB-lite"/>
    </source>
</evidence>
<evidence type="ECO:0000256" key="3">
    <source>
        <dbReference type="SAM" id="Coils"/>
    </source>
</evidence>
<dbReference type="PANTHER" id="PTHR15249:SF0">
    <property type="entry name" value="TRAF FAMILY MEMBER-ASSOCIATED NF-KAPPA-B ACTIVATOR"/>
    <property type="match status" value="1"/>
</dbReference>
<keyword evidence="2 3" id="KW-0175">Coiled coil</keyword>
<feature type="coiled-coil region" evidence="3">
    <location>
        <begin position="28"/>
        <end position="80"/>
    </location>
</feature>
<evidence type="ECO:0000256" key="2">
    <source>
        <dbReference type="ARBA" id="ARBA00023054"/>
    </source>
</evidence>
<dbReference type="GeneTree" id="ENSGT00940000153704"/>
<feature type="region of interest" description="Disordered" evidence="4">
    <location>
        <begin position="284"/>
        <end position="304"/>
    </location>
</feature>
<evidence type="ECO:0000313" key="6">
    <source>
        <dbReference type="Ensembl" id="ENSMAMP00000004731.2"/>
    </source>
</evidence>
<dbReference type="Ensembl" id="ENSMAMT00000004849.2">
    <property type="protein sequence ID" value="ENSMAMP00000004731.2"/>
    <property type="gene ID" value="ENSMAMG00000003209.2"/>
</dbReference>
<dbReference type="InterPro" id="IPR024581">
    <property type="entry name" value="TBD"/>
</dbReference>
<name>A0A3Q3L596_9TELE</name>
<dbReference type="AlphaFoldDB" id="A0A3Q3L596"/>
<dbReference type="PANTHER" id="PTHR15249">
    <property type="entry name" value="TRAF FAMILY MEMBER-ASSOCIATED NF-KAPPA-B ACTIVATOR"/>
    <property type="match status" value="1"/>
</dbReference>
<dbReference type="GO" id="GO:0043124">
    <property type="term" value="P:negative regulation of canonical NF-kappaB signal transduction"/>
    <property type="evidence" value="ECO:0007669"/>
    <property type="project" value="InterPro"/>
</dbReference>
<dbReference type="InterPro" id="IPR039669">
    <property type="entry name" value="TANK"/>
</dbReference>
<reference evidence="6" key="1">
    <citation type="submission" date="2025-08" db="UniProtKB">
        <authorList>
            <consortium name="Ensembl"/>
        </authorList>
    </citation>
    <scope>IDENTIFICATION</scope>
</reference>
<accession>A0A3Q3L596</accession>
<feature type="compositionally biased region" description="Low complexity" evidence="4">
    <location>
        <begin position="285"/>
        <end position="298"/>
    </location>
</feature>
<dbReference type="Pfam" id="PF12845">
    <property type="entry name" value="TBD"/>
    <property type="match status" value="1"/>
</dbReference>
<sequence length="360" mass="39831">MSTTQAHVCCVSNDCGAHGMERNIGDQLNKAFEAYRQVSIEKDNAKKELQKMTEYYEGYTQTQQKQIEDQQQLISKLQAKLSATRQPSGEMKCEPCNHLLDGPSTYRIKQYPENMGTVAVAPNLPVNSSVDYQDMLDAFEAIQGKFLQIRSLAKRQKDHLKRFQGGNDTSNDQRFSMPIQCTDRTAEAERPFSAALRSAVDIPLPPTSLASRGASPEDRDLVDSLTKLSVKFPPSADSEYDFLNSAPERNIGLTMPMKPPLSGVPSALTEEEPVELPMPFVYPTSPSHSTSSSLSQESVRGPQQPLWSPELCDAVDVGTELPTPHSSSPDKCAFCHAVVPQDQMNSHLYLHFSCKNDTGN</sequence>
<dbReference type="Proteomes" id="UP000261640">
    <property type="component" value="Unplaced"/>
</dbReference>
<organism evidence="6 7">
    <name type="scientific">Mastacembelus armatus</name>
    <name type="common">zig-zag eel</name>
    <dbReference type="NCBI Taxonomy" id="205130"/>
    <lineage>
        <taxon>Eukaryota</taxon>
        <taxon>Metazoa</taxon>
        <taxon>Chordata</taxon>
        <taxon>Craniata</taxon>
        <taxon>Vertebrata</taxon>
        <taxon>Euteleostomi</taxon>
        <taxon>Actinopterygii</taxon>
        <taxon>Neopterygii</taxon>
        <taxon>Teleostei</taxon>
        <taxon>Neoteleostei</taxon>
        <taxon>Acanthomorphata</taxon>
        <taxon>Anabantaria</taxon>
        <taxon>Synbranchiformes</taxon>
        <taxon>Mastacembelidae</taxon>
        <taxon>Mastacembelus</taxon>
    </lineage>
</organism>